<name>A0A0D3DDY6_BRAOL</name>
<evidence type="ECO:0000259" key="7">
    <source>
        <dbReference type="Pfam" id="PF14372"/>
    </source>
</evidence>
<dbReference type="InterPro" id="IPR052035">
    <property type="entry name" value="ZnF_BED_domain_contain"/>
</dbReference>
<reference evidence="8" key="2">
    <citation type="submission" date="2015-03" db="UniProtKB">
        <authorList>
            <consortium name="EnsemblPlants"/>
        </authorList>
    </citation>
    <scope>IDENTIFICATION</scope>
</reference>
<sequence>MGYICITAHFIDENWRLNNKILAFCNLKPPHSGEEIAKAVYDCLKGWGLEKKVFTITLDNAKANDSMLNILKHRLLSSNGSSNGLLCNGKFLHVRCSAHILNLIVKAGLELATSLIENIRESVKFVKASESRKDSFAICVESAGITSGAGLSLDVSTRWNSTYEMLARALKFREAFAILNLYERGYKWLPSEEEWERGVKICDLLKPFNTISTYFSGVKYPTANVYFIQVWKIEMMLKKYADCEDDGDVRTMARAMQKKFAKY</sequence>
<evidence type="ECO:0000256" key="2">
    <source>
        <dbReference type="ARBA" id="ARBA00022723"/>
    </source>
</evidence>
<reference evidence="8 9" key="1">
    <citation type="journal article" date="2014" name="Genome Biol.">
        <title>Transcriptome and methylome profiling reveals relics of genome dominance in the mesopolyploid Brassica oleracea.</title>
        <authorList>
            <person name="Parkin I.A."/>
            <person name="Koh C."/>
            <person name="Tang H."/>
            <person name="Robinson S.J."/>
            <person name="Kagale S."/>
            <person name="Clarke W.E."/>
            <person name="Town C.D."/>
            <person name="Nixon J."/>
            <person name="Krishnakumar V."/>
            <person name="Bidwell S.L."/>
            <person name="Denoeud F."/>
            <person name="Belcram H."/>
            <person name="Links M.G."/>
            <person name="Just J."/>
            <person name="Clarke C."/>
            <person name="Bender T."/>
            <person name="Huebert T."/>
            <person name="Mason A.S."/>
            <person name="Pires J.C."/>
            <person name="Barker G."/>
            <person name="Moore J."/>
            <person name="Walley P.G."/>
            <person name="Manoli S."/>
            <person name="Batley J."/>
            <person name="Edwards D."/>
            <person name="Nelson M.N."/>
            <person name="Wang X."/>
            <person name="Paterson A.H."/>
            <person name="King G."/>
            <person name="Bancroft I."/>
            <person name="Chalhoub B."/>
            <person name="Sharpe A.G."/>
        </authorList>
    </citation>
    <scope>NUCLEOTIDE SEQUENCE</scope>
    <source>
        <strain evidence="8 9">cv. TO1000</strain>
    </source>
</reference>
<dbReference type="OMA" id="IKIRECI"/>
<dbReference type="GO" id="GO:0005634">
    <property type="term" value="C:nucleus"/>
    <property type="evidence" value="ECO:0007669"/>
    <property type="project" value="UniProtKB-SubCell"/>
</dbReference>
<keyword evidence="4" id="KW-0862">Zinc</keyword>
<dbReference type="SUPFAM" id="SSF53098">
    <property type="entry name" value="Ribonuclease H-like"/>
    <property type="match status" value="1"/>
</dbReference>
<dbReference type="GO" id="GO:0003677">
    <property type="term" value="F:DNA binding"/>
    <property type="evidence" value="ECO:0007669"/>
    <property type="project" value="UniProtKB-KW"/>
</dbReference>
<keyword evidence="5" id="KW-0238">DNA-binding</keyword>
<keyword evidence="6" id="KW-0539">Nucleus</keyword>
<dbReference type="HOGENOM" id="CLU_009123_12_0_1"/>
<evidence type="ECO:0000313" key="8">
    <source>
        <dbReference type="EnsemblPlants" id="Bo7g100860.1"/>
    </source>
</evidence>
<dbReference type="InterPro" id="IPR012337">
    <property type="entry name" value="RNaseH-like_sf"/>
</dbReference>
<evidence type="ECO:0000256" key="6">
    <source>
        <dbReference type="ARBA" id="ARBA00023242"/>
    </source>
</evidence>
<dbReference type="EnsemblPlants" id="Bo7g100860.1">
    <property type="protein sequence ID" value="Bo7g100860.1"/>
    <property type="gene ID" value="Bo7g100860"/>
</dbReference>
<evidence type="ECO:0000256" key="3">
    <source>
        <dbReference type="ARBA" id="ARBA00022771"/>
    </source>
</evidence>
<keyword evidence="3" id="KW-0863">Zinc-finger</keyword>
<dbReference type="eggNOG" id="KOG1121">
    <property type="taxonomic scope" value="Eukaryota"/>
</dbReference>
<keyword evidence="2" id="KW-0479">Metal-binding</keyword>
<dbReference type="InterPro" id="IPR025525">
    <property type="entry name" value="hAT-like_transposase_RNase-H"/>
</dbReference>
<dbReference type="Proteomes" id="UP000032141">
    <property type="component" value="Chromosome C7"/>
</dbReference>
<evidence type="ECO:0000313" key="9">
    <source>
        <dbReference type="Proteomes" id="UP000032141"/>
    </source>
</evidence>
<dbReference type="Gramene" id="Bo7g100860.1">
    <property type="protein sequence ID" value="Bo7g100860.1"/>
    <property type="gene ID" value="Bo7g100860"/>
</dbReference>
<dbReference type="Pfam" id="PF14372">
    <property type="entry name" value="hAT-like_RNase-H"/>
    <property type="match status" value="1"/>
</dbReference>
<evidence type="ECO:0000256" key="5">
    <source>
        <dbReference type="ARBA" id="ARBA00023125"/>
    </source>
</evidence>
<dbReference type="GO" id="GO:0008270">
    <property type="term" value="F:zinc ion binding"/>
    <property type="evidence" value="ECO:0007669"/>
    <property type="project" value="UniProtKB-KW"/>
</dbReference>
<feature type="domain" description="hAT-like transposase RNase-H fold" evidence="7">
    <location>
        <begin position="216"/>
        <end position="263"/>
    </location>
</feature>
<dbReference type="PANTHER" id="PTHR46481:SF10">
    <property type="entry name" value="ZINC FINGER BED DOMAIN-CONTAINING PROTEIN 39"/>
    <property type="match status" value="1"/>
</dbReference>
<protein>
    <recommendedName>
        <fullName evidence="7">hAT-like transposase RNase-H fold domain-containing protein</fullName>
    </recommendedName>
</protein>
<comment type="subcellular location">
    <subcellularLocation>
        <location evidence="1">Nucleus</location>
    </subcellularLocation>
</comment>
<proteinExistence type="predicted"/>
<evidence type="ECO:0000256" key="4">
    <source>
        <dbReference type="ARBA" id="ARBA00022833"/>
    </source>
</evidence>
<evidence type="ECO:0000256" key="1">
    <source>
        <dbReference type="ARBA" id="ARBA00004123"/>
    </source>
</evidence>
<dbReference type="AlphaFoldDB" id="A0A0D3DDY6"/>
<dbReference type="STRING" id="109376.A0A0D3DDY6"/>
<organism evidence="8 9">
    <name type="scientific">Brassica oleracea var. oleracea</name>
    <dbReference type="NCBI Taxonomy" id="109376"/>
    <lineage>
        <taxon>Eukaryota</taxon>
        <taxon>Viridiplantae</taxon>
        <taxon>Streptophyta</taxon>
        <taxon>Embryophyta</taxon>
        <taxon>Tracheophyta</taxon>
        <taxon>Spermatophyta</taxon>
        <taxon>Magnoliopsida</taxon>
        <taxon>eudicotyledons</taxon>
        <taxon>Gunneridae</taxon>
        <taxon>Pentapetalae</taxon>
        <taxon>rosids</taxon>
        <taxon>malvids</taxon>
        <taxon>Brassicales</taxon>
        <taxon>Brassicaceae</taxon>
        <taxon>Brassiceae</taxon>
        <taxon>Brassica</taxon>
    </lineage>
</organism>
<dbReference type="PANTHER" id="PTHR46481">
    <property type="entry name" value="ZINC FINGER BED DOMAIN-CONTAINING PROTEIN 4"/>
    <property type="match status" value="1"/>
</dbReference>
<keyword evidence="9" id="KW-1185">Reference proteome</keyword>
<accession>A0A0D3DDY6</accession>